<accession>A0A3D8K1R9</accession>
<gene>
    <name evidence="2" type="ORF">DWV00_08465</name>
</gene>
<comment type="caution">
    <text evidence="2">The sequence shown here is derived from an EMBL/GenBank/DDBJ whole genome shotgun (WGS) entry which is preliminary data.</text>
</comment>
<sequence length="515" mass="56678">MGADADQGDRQTLLDSDDARYFLTRSGFAPDERTLASYVGLSREQAVDKLLATARTTPVTPMPAWVDEPIPTRAEERALDPQARRAEGAERGRRYEALRGWWIHEMATRPSPLTERMTLFWHGHFTSGQDKVPYPQLMARQNALLRRYALGSFADMLHAVAKDPAMLMYLDGAGNRKGHPNENFAREVMELFTLGEGHYGQRDVSEAARAYTGWSLDPDTRAYVWRADWHDAGEKTVLGHTGAFDGDAVLDLLLAQPQTATFIVTELWREFVSETPDPAQIERIAARFRSSGYDIAVALRGLFSTDAFWDVRNRGVLVKSPAQFVVGALRSFDVDDDDMTPLAGTLRNLGQNLFAPPNVKGWPGGSTWINSTTLLAREQFVEQLFRSTGPNRAKAKANANANAKGMPPPSMSGSAAKGASTMTAMRDMAGERMAASMRPASAPGNAMRAQHGMRFDLDGWLARYGTAPTERSGLSIELQLQHAVLPISPVDPIDTGTSSSAYLRALLMDPAYQLD</sequence>
<evidence type="ECO:0000256" key="1">
    <source>
        <dbReference type="SAM" id="MobiDB-lite"/>
    </source>
</evidence>
<dbReference type="AlphaFoldDB" id="A0A3D8K1R9"/>
<dbReference type="InterPro" id="IPR014917">
    <property type="entry name" value="DUF1800"/>
</dbReference>
<proteinExistence type="predicted"/>
<protein>
    <submittedName>
        <fullName evidence="2">DUF1800 domain-containing protein</fullName>
    </submittedName>
</protein>
<dbReference type="Proteomes" id="UP000256838">
    <property type="component" value="Unassembled WGS sequence"/>
</dbReference>
<reference evidence="2 3" key="1">
    <citation type="submission" date="2018-08" db="EMBL/GenBank/DDBJ databases">
        <title>Paraburkholderia sp. DHOM06 isolated from forest soil.</title>
        <authorList>
            <person name="Gao Z.-H."/>
            <person name="Qiu L.-H."/>
        </authorList>
    </citation>
    <scope>NUCLEOTIDE SEQUENCE [LARGE SCALE GENOMIC DNA]</scope>
    <source>
        <strain evidence="2 3">DHOM06</strain>
    </source>
</reference>
<organism evidence="2 3">
    <name type="scientific">Trinickia dinghuensis</name>
    <dbReference type="NCBI Taxonomy" id="2291023"/>
    <lineage>
        <taxon>Bacteria</taxon>
        <taxon>Pseudomonadati</taxon>
        <taxon>Pseudomonadota</taxon>
        <taxon>Betaproteobacteria</taxon>
        <taxon>Burkholderiales</taxon>
        <taxon>Burkholderiaceae</taxon>
        <taxon>Trinickia</taxon>
    </lineage>
</organism>
<feature type="region of interest" description="Disordered" evidence="1">
    <location>
        <begin position="397"/>
        <end position="419"/>
    </location>
</feature>
<dbReference type="EMBL" id="QRGA01000005">
    <property type="protein sequence ID" value="RDU99407.1"/>
    <property type="molecule type" value="Genomic_DNA"/>
</dbReference>
<dbReference type="Pfam" id="PF08811">
    <property type="entry name" value="DUF1800"/>
    <property type="match status" value="1"/>
</dbReference>
<name>A0A3D8K1R9_9BURK</name>
<evidence type="ECO:0000313" key="3">
    <source>
        <dbReference type="Proteomes" id="UP000256838"/>
    </source>
</evidence>
<evidence type="ECO:0000313" key="2">
    <source>
        <dbReference type="EMBL" id="RDU99407.1"/>
    </source>
</evidence>
<dbReference type="OrthoDB" id="9772295at2"/>
<dbReference type="RefSeq" id="WP_115533384.1">
    <property type="nucleotide sequence ID" value="NZ_QRGA01000005.1"/>
</dbReference>
<keyword evidence="3" id="KW-1185">Reference proteome</keyword>